<dbReference type="EMBL" id="CATNWA010017708">
    <property type="protein sequence ID" value="CAI9602562.1"/>
    <property type="molecule type" value="Genomic_DNA"/>
</dbReference>
<accession>A0ABN9FZR7</accession>
<evidence type="ECO:0000313" key="2">
    <source>
        <dbReference type="Proteomes" id="UP001162483"/>
    </source>
</evidence>
<comment type="caution">
    <text evidence="1">The sequence shown here is derived from an EMBL/GenBank/DDBJ whole genome shotgun (WGS) entry which is preliminary data.</text>
</comment>
<reference evidence="1" key="1">
    <citation type="submission" date="2023-05" db="EMBL/GenBank/DDBJ databases">
        <authorList>
            <person name="Stuckert A."/>
        </authorList>
    </citation>
    <scope>NUCLEOTIDE SEQUENCE</scope>
</reference>
<organism evidence="1 2">
    <name type="scientific">Staurois parvus</name>
    <dbReference type="NCBI Taxonomy" id="386267"/>
    <lineage>
        <taxon>Eukaryota</taxon>
        <taxon>Metazoa</taxon>
        <taxon>Chordata</taxon>
        <taxon>Craniata</taxon>
        <taxon>Vertebrata</taxon>
        <taxon>Euteleostomi</taxon>
        <taxon>Amphibia</taxon>
        <taxon>Batrachia</taxon>
        <taxon>Anura</taxon>
        <taxon>Neobatrachia</taxon>
        <taxon>Ranoidea</taxon>
        <taxon>Ranidae</taxon>
        <taxon>Staurois</taxon>
    </lineage>
</organism>
<dbReference type="Proteomes" id="UP001162483">
    <property type="component" value="Unassembled WGS sequence"/>
</dbReference>
<keyword evidence="2" id="KW-1185">Reference proteome</keyword>
<name>A0ABN9FZR7_9NEOB</name>
<evidence type="ECO:0000313" key="1">
    <source>
        <dbReference type="EMBL" id="CAI9602562.1"/>
    </source>
</evidence>
<gene>
    <name evidence="1" type="ORF">SPARVUS_LOCUS13155218</name>
</gene>
<proteinExistence type="predicted"/>
<protein>
    <submittedName>
        <fullName evidence="1">Uncharacterized protein</fullName>
    </submittedName>
</protein>
<sequence>MTKWNPGLGRQRTAVSLSRFSQATKWRRCICCRNAVVPTWAPGHA</sequence>